<evidence type="ECO:0000256" key="6">
    <source>
        <dbReference type="ARBA" id="ARBA00023163"/>
    </source>
</evidence>
<comment type="caution">
    <text evidence="11">The sequence shown here is derived from an EMBL/GenBank/DDBJ whole genome shotgun (WGS) entry which is preliminary data.</text>
</comment>
<keyword evidence="4 9" id="KW-0805">Transcription regulation</keyword>
<keyword evidence="12" id="KW-1185">Reference proteome</keyword>
<dbReference type="InterPro" id="IPR044835">
    <property type="entry name" value="ARF_plant"/>
</dbReference>
<reference evidence="11 12" key="1">
    <citation type="journal article" date="2020" name="Nat. Commun.">
        <title>Genome of Tripterygium wilfordii and identification of cytochrome P450 involved in triptolide biosynthesis.</title>
        <authorList>
            <person name="Tu L."/>
            <person name="Su P."/>
            <person name="Zhang Z."/>
            <person name="Gao L."/>
            <person name="Wang J."/>
            <person name="Hu T."/>
            <person name="Zhou J."/>
            <person name="Zhang Y."/>
            <person name="Zhao Y."/>
            <person name="Liu Y."/>
            <person name="Song Y."/>
            <person name="Tong Y."/>
            <person name="Lu Y."/>
            <person name="Yang J."/>
            <person name="Xu C."/>
            <person name="Jia M."/>
            <person name="Peters R.J."/>
            <person name="Huang L."/>
            <person name="Gao W."/>
        </authorList>
    </citation>
    <scope>NUCLEOTIDE SEQUENCE [LARGE SCALE GENOMIC DNA]</scope>
    <source>
        <strain evidence="12">cv. XIE 37</strain>
        <tissue evidence="11">Leaf</tissue>
    </source>
</reference>
<dbReference type="GO" id="GO:0003677">
    <property type="term" value="F:DNA binding"/>
    <property type="evidence" value="ECO:0007669"/>
    <property type="project" value="UniProtKB-KW"/>
</dbReference>
<dbReference type="InParanoid" id="A0A7J7CF46"/>
<comment type="subcellular location">
    <subcellularLocation>
        <location evidence="1 9">Nucleus</location>
    </subcellularLocation>
</comment>
<evidence type="ECO:0000256" key="9">
    <source>
        <dbReference type="RuleBase" id="RU004549"/>
    </source>
</evidence>
<proteinExistence type="inferred from homology"/>
<evidence type="ECO:0000313" key="11">
    <source>
        <dbReference type="EMBL" id="KAF5732710.1"/>
    </source>
</evidence>
<dbReference type="PANTHER" id="PTHR31384">
    <property type="entry name" value="AUXIN RESPONSE FACTOR 4-RELATED"/>
    <property type="match status" value="1"/>
</dbReference>
<dbReference type="GO" id="GO:0009734">
    <property type="term" value="P:auxin-activated signaling pathway"/>
    <property type="evidence" value="ECO:0007669"/>
    <property type="project" value="UniProtKB-UniRule"/>
</dbReference>
<dbReference type="PROSITE" id="PS51745">
    <property type="entry name" value="PB1"/>
    <property type="match status" value="1"/>
</dbReference>
<keyword evidence="5" id="KW-0238">DNA-binding</keyword>
<keyword evidence="7 9" id="KW-0539">Nucleus</keyword>
<evidence type="ECO:0000313" key="12">
    <source>
        <dbReference type="Proteomes" id="UP000593562"/>
    </source>
</evidence>
<evidence type="ECO:0000256" key="3">
    <source>
        <dbReference type="ARBA" id="ARBA00011726"/>
    </source>
</evidence>
<dbReference type="Pfam" id="PF06507">
    <property type="entry name" value="ARF_AD"/>
    <property type="match status" value="1"/>
</dbReference>
<dbReference type="SUPFAM" id="SSF54277">
    <property type="entry name" value="CAD &amp; PB1 domains"/>
    <property type="match status" value="1"/>
</dbReference>
<evidence type="ECO:0000256" key="5">
    <source>
        <dbReference type="ARBA" id="ARBA00023125"/>
    </source>
</evidence>
<keyword evidence="6 9" id="KW-0804">Transcription</keyword>
<organism evidence="11 12">
    <name type="scientific">Tripterygium wilfordii</name>
    <name type="common">Thunder God vine</name>
    <dbReference type="NCBI Taxonomy" id="458696"/>
    <lineage>
        <taxon>Eukaryota</taxon>
        <taxon>Viridiplantae</taxon>
        <taxon>Streptophyta</taxon>
        <taxon>Embryophyta</taxon>
        <taxon>Tracheophyta</taxon>
        <taxon>Spermatophyta</taxon>
        <taxon>Magnoliopsida</taxon>
        <taxon>eudicotyledons</taxon>
        <taxon>Gunneridae</taxon>
        <taxon>Pentapetalae</taxon>
        <taxon>rosids</taxon>
        <taxon>fabids</taxon>
        <taxon>Celastrales</taxon>
        <taxon>Celastraceae</taxon>
        <taxon>Tripterygium</taxon>
    </lineage>
</organism>
<dbReference type="InterPro" id="IPR053793">
    <property type="entry name" value="PB1-like"/>
</dbReference>
<dbReference type="Gene3D" id="3.10.20.90">
    <property type="entry name" value="Phosphatidylinositol 3-kinase Catalytic Subunit, Chain A, domain 1"/>
    <property type="match status" value="1"/>
</dbReference>
<evidence type="ECO:0000259" key="10">
    <source>
        <dbReference type="PROSITE" id="PS51745"/>
    </source>
</evidence>
<comment type="similarity">
    <text evidence="9">Belongs to the Aux/IAA family.</text>
</comment>
<dbReference type="Proteomes" id="UP000593562">
    <property type="component" value="Unassembled WGS sequence"/>
</dbReference>
<keyword evidence="9" id="KW-0678">Repressor</keyword>
<feature type="domain" description="PB1" evidence="10">
    <location>
        <begin position="348"/>
        <end position="432"/>
    </location>
</feature>
<protein>
    <recommendedName>
        <fullName evidence="9">Auxin-responsive protein</fullName>
    </recommendedName>
</protein>
<name>A0A7J7CF46_TRIWF</name>
<comment type="function">
    <text evidence="9">Aux/IAA proteins are short-lived transcriptional factors that function as repressors of early auxin response genes at low auxin concentrations.</text>
</comment>
<dbReference type="InterPro" id="IPR010525">
    <property type="entry name" value="ARF_dom"/>
</dbReference>
<gene>
    <name evidence="11" type="ORF">HS088_TW17G00240</name>
</gene>
<dbReference type="Gene3D" id="2.30.30.1040">
    <property type="match status" value="1"/>
</dbReference>
<dbReference type="AlphaFoldDB" id="A0A7J7CF46"/>
<evidence type="ECO:0000256" key="4">
    <source>
        <dbReference type="ARBA" id="ARBA00023015"/>
    </source>
</evidence>
<evidence type="ECO:0000256" key="8">
    <source>
        <dbReference type="ARBA" id="ARBA00023294"/>
    </source>
</evidence>
<dbReference type="Pfam" id="PF02309">
    <property type="entry name" value="AUX_IAA"/>
    <property type="match status" value="1"/>
</dbReference>
<keyword evidence="8 9" id="KW-0927">Auxin signaling pathway</keyword>
<evidence type="ECO:0000256" key="2">
    <source>
        <dbReference type="ARBA" id="ARBA00007853"/>
    </source>
</evidence>
<dbReference type="EMBL" id="JAAARO010000017">
    <property type="protein sequence ID" value="KAF5732710.1"/>
    <property type="molecule type" value="Genomic_DNA"/>
</dbReference>
<comment type="similarity">
    <text evidence="2">Belongs to the ARF family.</text>
</comment>
<evidence type="ECO:0000256" key="1">
    <source>
        <dbReference type="ARBA" id="ARBA00004123"/>
    </source>
</evidence>
<dbReference type="GO" id="GO:0006355">
    <property type="term" value="P:regulation of DNA-templated transcription"/>
    <property type="evidence" value="ECO:0007669"/>
    <property type="project" value="InterPro"/>
</dbReference>
<dbReference type="InterPro" id="IPR033389">
    <property type="entry name" value="AUX/IAA_dom"/>
</dbReference>
<dbReference type="GO" id="GO:0005634">
    <property type="term" value="C:nucleus"/>
    <property type="evidence" value="ECO:0007669"/>
    <property type="project" value="UniProtKB-SubCell"/>
</dbReference>
<evidence type="ECO:0000256" key="7">
    <source>
        <dbReference type="ARBA" id="ARBA00023242"/>
    </source>
</evidence>
<dbReference type="PANTHER" id="PTHR31384:SF25">
    <property type="entry name" value="AUXIN RESPONSE FACTOR"/>
    <property type="match status" value="1"/>
</dbReference>
<accession>A0A7J7CF46</accession>
<dbReference type="FunFam" id="2.30.30.1040:FF:000001">
    <property type="entry name" value="Auxin response factor"/>
    <property type="match status" value="1"/>
</dbReference>
<sequence length="447" mass="49759">MSTGTMFSVYYRPWTSPAEFIIPFDHYMKSAEIDYSIGTRFKMQFEGEECAEKRYGGTVVGIEVVDPIRWPESGWRSLKVNWDATSDAVVRPERVSPWDIEPIDFTDITSNSDKLPQKRPRPSDLSTHTLPYFVEEDLKQNAIIFGSQSGSGVLQGQESAVAGINIVDVPKPPSMLNMVSPSNPDGNHKNIGLENQLHSAVQDSLYCYQGSKVPFTGGNTADVDLSIHWLPTFISYGLVNTVVSCNSSVANSSSHDQRALELKDANEVQIAQLNGGSRCMVFGVNLHSPPELPSPQVATSSERESLCSVPPMSQSSVSEGIQLSERSKSVSLIGPRKQCNNCCFVTNRSRIKVQKCGTVLRRSVDLSLFEGYDELVCELDHLFDFKGSLIEGTSGWHVTYMDNEGEMMLLGDYPWQDFGFMARRLIIRLKEDNDERNLNSPDTVPME</sequence>
<comment type="subunit">
    <text evidence="3 9">Homodimers and heterodimers.</text>
</comment>